<evidence type="ECO:0000313" key="3">
    <source>
        <dbReference type="Proteomes" id="UP000325516"/>
    </source>
</evidence>
<dbReference type="PROSITE" id="PS51186">
    <property type="entry name" value="GNAT"/>
    <property type="match status" value="1"/>
</dbReference>
<keyword evidence="2" id="KW-0808">Transferase</keyword>
<dbReference type="PANTHER" id="PTHR43441:SF10">
    <property type="entry name" value="ACETYLTRANSFERASE"/>
    <property type="match status" value="1"/>
</dbReference>
<dbReference type="Pfam" id="PF13302">
    <property type="entry name" value="Acetyltransf_3"/>
    <property type="match status" value="1"/>
</dbReference>
<evidence type="ECO:0000259" key="1">
    <source>
        <dbReference type="PROSITE" id="PS51186"/>
    </source>
</evidence>
<dbReference type="SUPFAM" id="SSF55729">
    <property type="entry name" value="Acyl-CoA N-acyltransferases (Nat)"/>
    <property type="match status" value="1"/>
</dbReference>
<name>A0A5J6L1K9_9MICO</name>
<dbReference type="AlphaFoldDB" id="A0A5J6L1K9"/>
<dbReference type="InterPro" id="IPR016181">
    <property type="entry name" value="Acyl_CoA_acyltransferase"/>
</dbReference>
<dbReference type="Proteomes" id="UP000325516">
    <property type="component" value="Chromosome"/>
</dbReference>
<dbReference type="EMBL" id="CP044232">
    <property type="protein sequence ID" value="QEW02409.1"/>
    <property type="molecule type" value="Genomic_DNA"/>
</dbReference>
<dbReference type="KEGG" id="mlz:F6J85_04370"/>
<keyword evidence="3" id="KW-1185">Reference proteome</keyword>
<feature type="domain" description="N-acetyltransferase" evidence="1">
    <location>
        <begin position="23"/>
        <end position="173"/>
    </location>
</feature>
<dbReference type="InterPro" id="IPR000182">
    <property type="entry name" value="GNAT_dom"/>
</dbReference>
<proteinExistence type="predicted"/>
<reference evidence="3" key="1">
    <citation type="submission" date="2019-09" db="EMBL/GenBank/DDBJ databases">
        <title>Mumia zhuanghuii sp. nov. isolated from the intestinal contents of plateau pika (Ochotona curzoniae) in the Qinghai-Tibet plateau of China.</title>
        <authorList>
            <person name="Tian Z."/>
        </authorList>
    </citation>
    <scope>NUCLEOTIDE SEQUENCE [LARGE SCALE GENOMIC DNA]</scope>
    <source>
        <strain evidence="3">L-031</strain>
    </source>
</reference>
<dbReference type="Gene3D" id="3.40.630.30">
    <property type="match status" value="1"/>
</dbReference>
<sequence>MEPVELRTPRTLLSPPTEHDVTAIFQACQDADIQRYTAVPSPYLLEHAEAFVEAVPSRWADGVEATWAIRVDDGLVGMLGVHRLTTDSPEIGYWMARGARGRGLLTESAAAVVEWALAPDGLGAARLEWRAVVGNRPSARVARALGFRYEGTLRHALVNSFGRDDAWIAGLLPGDDRTPQPWSVLGD</sequence>
<gene>
    <name evidence="2" type="ORF">F6J85_04370</name>
</gene>
<dbReference type="GO" id="GO:1990189">
    <property type="term" value="F:protein N-terminal-serine acetyltransferase activity"/>
    <property type="evidence" value="ECO:0007669"/>
    <property type="project" value="TreeGrafter"/>
</dbReference>
<dbReference type="InterPro" id="IPR051908">
    <property type="entry name" value="Ribosomal_N-acetyltransferase"/>
</dbReference>
<evidence type="ECO:0000313" key="2">
    <source>
        <dbReference type="EMBL" id="QEW02409.1"/>
    </source>
</evidence>
<dbReference type="PANTHER" id="PTHR43441">
    <property type="entry name" value="RIBOSOMAL-PROTEIN-SERINE ACETYLTRANSFERASE"/>
    <property type="match status" value="1"/>
</dbReference>
<dbReference type="RefSeq" id="WP_150923992.1">
    <property type="nucleotide sequence ID" value="NZ_CP044232.1"/>
</dbReference>
<dbReference type="GO" id="GO:0005737">
    <property type="term" value="C:cytoplasm"/>
    <property type="evidence" value="ECO:0007669"/>
    <property type="project" value="TreeGrafter"/>
</dbReference>
<organism evidence="2 3">
    <name type="scientific">Microbacterium lushaniae</name>
    <dbReference type="NCBI Taxonomy" id="2614639"/>
    <lineage>
        <taxon>Bacteria</taxon>
        <taxon>Bacillati</taxon>
        <taxon>Actinomycetota</taxon>
        <taxon>Actinomycetes</taxon>
        <taxon>Micrococcales</taxon>
        <taxon>Microbacteriaceae</taxon>
        <taxon>Microbacterium</taxon>
    </lineage>
</organism>
<protein>
    <submittedName>
        <fullName evidence="2">GNAT family N-acetyltransferase</fullName>
    </submittedName>
</protein>
<accession>A0A5J6L1K9</accession>
<dbReference type="GO" id="GO:0008999">
    <property type="term" value="F:protein-N-terminal-alanine acetyltransferase activity"/>
    <property type="evidence" value="ECO:0007669"/>
    <property type="project" value="TreeGrafter"/>
</dbReference>